<feature type="chain" id="PRO_5042063643" description="Nicastrin" evidence="10">
    <location>
        <begin position="21"/>
        <end position="473"/>
    </location>
</feature>
<sequence length="473" mass="50752">MLSRAFVTLIVNGLFWLSNGEFSNVPDLEDHMIQDLDGHPCVRLLNLSGPIGCATDKVVRGDVARVHSLSQSWEADRVALLSPDLLAGFLTKVLDEGLVVAGVIVEPTSSVPFSFSPADPFPQSQFAPYSDTEYRWNTNGSGFNMQNFDFPIVILDEDSAKLAAQNAHRNEEDDWAFPRYAVELDYRMNAEGDSAKCLSEATCLPLGGHSVWSAMPRLPEEATSSLPTVLVVARLDTASLFHERALGADAPMSGLLLLLAAADALHLSFAQAGLERSDLAAGDDSVKGLSKKDISAIIELGQVGLGHIDPDSTPTLYVHTQKGQTTTDELVDQLQVGASVVDVAISAASSETPGIPPSSLMALLDDADVDASTCAVITEFDLAYTNPNYHSWLDGPEMLNTTAIAAAATAVARMLFTRVTTETAPEVAQTEVEELVQQLRTCFLTKDPGMTCDLVKSLMTPRTAEADHYIGVI</sequence>
<dbReference type="SUPFAM" id="SSF53187">
    <property type="entry name" value="Zn-dependent exopeptidases"/>
    <property type="match status" value="1"/>
</dbReference>
<keyword evidence="5 10" id="KW-0732">Signal</keyword>
<evidence type="ECO:0000256" key="2">
    <source>
        <dbReference type="ARBA" id="ARBA00007717"/>
    </source>
</evidence>
<comment type="caution">
    <text evidence="12">The sequence shown here is derived from an EMBL/GenBank/DDBJ whole genome shotgun (WGS) entry which is preliminary data.</text>
</comment>
<keyword evidence="9" id="KW-0325">Glycoprotein</keyword>
<comment type="subcellular location">
    <subcellularLocation>
        <location evidence="1">Membrane</location>
        <topology evidence="1">Single-pass type I membrane protein</topology>
    </subcellularLocation>
</comment>
<evidence type="ECO:0000313" key="13">
    <source>
        <dbReference type="Proteomes" id="UP001190700"/>
    </source>
</evidence>
<dbReference type="InterPro" id="IPR008710">
    <property type="entry name" value="Nicastrin"/>
</dbReference>
<feature type="signal peptide" evidence="10">
    <location>
        <begin position="1"/>
        <end position="20"/>
    </location>
</feature>
<evidence type="ECO:0000256" key="4">
    <source>
        <dbReference type="ARBA" id="ARBA00022692"/>
    </source>
</evidence>
<dbReference type="EMBL" id="LGRX02015303">
    <property type="protein sequence ID" value="KAK3263540.1"/>
    <property type="molecule type" value="Genomic_DNA"/>
</dbReference>
<dbReference type="PANTHER" id="PTHR21092:SF0">
    <property type="entry name" value="NICASTRIN"/>
    <property type="match status" value="1"/>
</dbReference>
<dbReference type="PANTHER" id="PTHR21092">
    <property type="entry name" value="NICASTRIN"/>
    <property type="match status" value="1"/>
</dbReference>
<name>A0AAE0KWZ2_9CHLO</name>
<protein>
    <recommendedName>
        <fullName evidence="3">Nicastrin</fullName>
    </recommendedName>
</protein>
<evidence type="ECO:0000313" key="12">
    <source>
        <dbReference type="EMBL" id="KAK3263540.1"/>
    </source>
</evidence>
<dbReference type="GO" id="GO:0016485">
    <property type="term" value="P:protein processing"/>
    <property type="evidence" value="ECO:0007669"/>
    <property type="project" value="InterPro"/>
</dbReference>
<dbReference type="GO" id="GO:0005886">
    <property type="term" value="C:plasma membrane"/>
    <property type="evidence" value="ECO:0007669"/>
    <property type="project" value="TreeGrafter"/>
</dbReference>
<organism evidence="12 13">
    <name type="scientific">Cymbomonas tetramitiformis</name>
    <dbReference type="NCBI Taxonomy" id="36881"/>
    <lineage>
        <taxon>Eukaryota</taxon>
        <taxon>Viridiplantae</taxon>
        <taxon>Chlorophyta</taxon>
        <taxon>Pyramimonadophyceae</taxon>
        <taxon>Pyramimonadales</taxon>
        <taxon>Pyramimonadaceae</taxon>
        <taxon>Cymbomonas</taxon>
    </lineage>
</organism>
<keyword evidence="4" id="KW-0812">Transmembrane</keyword>
<gene>
    <name evidence="12" type="ORF">CYMTET_27660</name>
</gene>
<dbReference type="Proteomes" id="UP001190700">
    <property type="component" value="Unassembled WGS sequence"/>
</dbReference>
<proteinExistence type="inferred from homology"/>
<evidence type="ECO:0000256" key="6">
    <source>
        <dbReference type="ARBA" id="ARBA00022976"/>
    </source>
</evidence>
<evidence type="ECO:0000256" key="5">
    <source>
        <dbReference type="ARBA" id="ARBA00022729"/>
    </source>
</evidence>
<evidence type="ECO:0000256" key="9">
    <source>
        <dbReference type="ARBA" id="ARBA00023180"/>
    </source>
</evidence>
<keyword evidence="8" id="KW-0472">Membrane</keyword>
<reference evidence="12 13" key="1">
    <citation type="journal article" date="2015" name="Genome Biol. Evol.">
        <title>Comparative Genomics of a Bacterivorous Green Alga Reveals Evolutionary Causalities and Consequences of Phago-Mixotrophic Mode of Nutrition.</title>
        <authorList>
            <person name="Burns J.A."/>
            <person name="Paasch A."/>
            <person name="Narechania A."/>
            <person name="Kim E."/>
        </authorList>
    </citation>
    <scope>NUCLEOTIDE SEQUENCE [LARGE SCALE GENOMIC DNA]</scope>
    <source>
        <strain evidence="12 13">PLY_AMNH</strain>
    </source>
</reference>
<evidence type="ECO:0000256" key="1">
    <source>
        <dbReference type="ARBA" id="ARBA00004479"/>
    </source>
</evidence>
<keyword evidence="13" id="KW-1185">Reference proteome</keyword>
<keyword evidence="6" id="KW-0914">Notch signaling pathway</keyword>
<dbReference type="InterPro" id="IPR041084">
    <property type="entry name" value="Ncstrn_small"/>
</dbReference>
<keyword evidence="7" id="KW-1133">Transmembrane helix</keyword>
<evidence type="ECO:0000256" key="7">
    <source>
        <dbReference type="ARBA" id="ARBA00022989"/>
    </source>
</evidence>
<evidence type="ECO:0000256" key="10">
    <source>
        <dbReference type="SAM" id="SignalP"/>
    </source>
</evidence>
<comment type="similarity">
    <text evidence="2">Belongs to the nicastrin family.</text>
</comment>
<feature type="non-terminal residue" evidence="12">
    <location>
        <position position="473"/>
    </location>
</feature>
<feature type="domain" description="Nicastrin small lobe" evidence="11">
    <location>
        <begin position="40"/>
        <end position="190"/>
    </location>
</feature>
<evidence type="ECO:0000256" key="3">
    <source>
        <dbReference type="ARBA" id="ARBA00015303"/>
    </source>
</evidence>
<accession>A0AAE0KWZ2</accession>
<dbReference type="Pfam" id="PF18266">
    <property type="entry name" value="Ncstrn_small"/>
    <property type="match status" value="1"/>
</dbReference>
<dbReference type="GO" id="GO:0007219">
    <property type="term" value="P:Notch signaling pathway"/>
    <property type="evidence" value="ECO:0007669"/>
    <property type="project" value="UniProtKB-KW"/>
</dbReference>
<evidence type="ECO:0000256" key="8">
    <source>
        <dbReference type="ARBA" id="ARBA00023136"/>
    </source>
</evidence>
<dbReference type="AlphaFoldDB" id="A0AAE0KWZ2"/>
<evidence type="ECO:0000259" key="11">
    <source>
        <dbReference type="Pfam" id="PF18266"/>
    </source>
</evidence>
<dbReference type="Pfam" id="PF05450">
    <property type="entry name" value="Nicastrin"/>
    <property type="match status" value="2"/>
</dbReference>